<dbReference type="PANTHER" id="PTHR14614:SF164">
    <property type="entry name" value="HISTONE-ARGININE METHYLTRANSFERASE METTL23"/>
    <property type="match status" value="1"/>
</dbReference>
<dbReference type="Pfam" id="PF10294">
    <property type="entry name" value="Methyltransf_16"/>
    <property type="match status" value="1"/>
</dbReference>
<keyword evidence="3" id="KW-0949">S-adenosyl-L-methionine</keyword>
<gene>
    <name evidence="5" type="ORF">GCM10022278_03160</name>
</gene>
<dbReference type="GO" id="GO:0032259">
    <property type="term" value="P:methylation"/>
    <property type="evidence" value="ECO:0007669"/>
    <property type="project" value="UniProtKB-KW"/>
</dbReference>
<proteinExistence type="inferred from homology"/>
<evidence type="ECO:0000256" key="1">
    <source>
        <dbReference type="ARBA" id="ARBA00022603"/>
    </source>
</evidence>
<dbReference type="Gene3D" id="3.40.50.150">
    <property type="entry name" value="Vaccinia Virus protein VP39"/>
    <property type="match status" value="1"/>
</dbReference>
<evidence type="ECO:0000313" key="6">
    <source>
        <dbReference type="Proteomes" id="UP001501337"/>
    </source>
</evidence>
<evidence type="ECO:0000256" key="4">
    <source>
        <dbReference type="ARBA" id="ARBA00043988"/>
    </source>
</evidence>
<dbReference type="EMBL" id="BAABBO010000001">
    <property type="protein sequence ID" value="GAA3947327.1"/>
    <property type="molecule type" value="Genomic_DNA"/>
</dbReference>
<dbReference type="SUPFAM" id="SSF53335">
    <property type="entry name" value="S-adenosyl-L-methionine-dependent methyltransferases"/>
    <property type="match status" value="1"/>
</dbReference>
<evidence type="ECO:0000256" key="3">
    <source>
        <dbReference type="ARBA" id="ARBA00022691"/>
    </source>
</evidence>
<dbReference type="PANTHER" id="PTHR14614">
    <property type="entry name" value="HEPATOCELLULAR CARCINOMA-ASSOCIATED ANTIGEN"/>
    <property type="match status" value="1"/>
</dbReference>
<evidence type="ECO:0000313" key="5">
    <source>
        <dbReference type="EMBL" id="GAA3947327.1"/>
    </source>
</evidence>
<dbReference type="InterPro" id="IPR019410">
    <property type="entry name" value="Methyltransf_16"/>
</dbReference>
<protein>
    <submittedName>
        <fullName evidence="5">Methyltransferase domain-containing protein</fullName>
    </submittedName>
</protein>
<keyword evidence="2" id="KW-0808">Transferase</keyword>
<reference evidence="6" key="1">
    <citation type="journal article" date="2019" name="Int. J. Syst. Evol. Microbiol.">
        <title>The Global Catalogue of Microorganisms (GCM) 10K type strain sequencing project: providing services to taxonomists for standard genome sequencing and annotation.</title>
        <authorList>
            <consortium name="The Broad Institute Genomics Platform"/>
            <consortium name="The Broad Institute Genome Sequencing Center for Infectious Disease"/>
            <person name="Wu L."/>
            <person name="Ma J."/>
        </authorList>
    </citation>
    <scope>NUCLEOTIDE SEQUENCE [LARGE SCALE GENOMIC DNA]</scope>
    <source>
        <strain evidence="6">JCM 17555</strain>
    </source>
</reference>
<dbReference type="GO" id="GO:0008168">
    <property type="term" value="F:methyltransferase activity"/>
    <property type="evidence" value="ECO:0007669"/>
    <property type="project" value="UniProtKB-KW"/>
</dbReference>
<keyword evidence="6" id="KW-1185">Reference proteome</keyword>
<name>A0ABP7NHG2_9GAMM</name>
<dbReference type="RefSeq" id="WP_344802588.1">
    <property type="nucleotide sequence ID" value="NZ_BAABBO010000001.1"/>
</dbReference>
<accession>A0ABP7NHG2</accession>
<evidence type="ECO:0000256" key="2">
    <source>
        <dbReference type="ARBA" id="ARBA00022679"/>
    </source>
</evidence>
<comment type="caution">
    <text evidence="5">The sequence shown here is derived from an EMBL/GenBank/DDBJ whole genome shotgun (WGS) entry which is preliminary data.</text>
</comment>
<organism evidence="5 6">
    <name type="scientific">Allohahella marinimesophila</name>
    <dbReference type="NCBI Taxonomy" id="1054972"/>
    <lineage>
        <taxon>Bacteria</taxon>
        <taxon>Pseudomonadati</taxon>
        <taxon>Pseudomonadota</taxon>
        <taxon>Gammaproteobacteria</taxon>
        <taxon>Oceanospirillales</taxon>
        <taxon>Hahellaceae</taxon>
        <taxon>Allohahella</taxon>
    </lineage>
</organism>
<dbReference type="CDD" id="cd02440">
    <property type="entry name" value="AdoMet_MTases"/>
    <property type="match status" value="1"/>
</dbReference>
<dbReference type="Proteomes" id="UP001501337">
    <property type="component" value="Unassembled WGS sequence"/>
</dbReference>
<dbReference type="InterPro" id="IPR029063">
    <property type="entry name" value="SAM-dependent_MTases_sf"/>
</dbReference>
<sequence length="218" mass="24340">MTSIRVRYQTVEFGDVDIHIRSLRDNQQFYDAEGIAEKLGISSATWPLFGIVWGSGEILARYLFDYDVAGKRVLEVGCGIGLASLLLSHRGADITATDYHPEAGNFLAENARLNGDREIPFLRISWADEIEELGKFDLIVGSDLLYETEHVDLLSHFIERHAKPACEVIIVDPGRGNHARFSKRMVAYGYAHTQSLSVHGAALNPPLRAQVLRYIRSA</sequence>
<keyword evidence="1 5" id="KW-0489">Methyltransferase</keyword>
<comment type="similarity">
    <text evidence="4">Belongs to the methyltransferase superfamily. METTL23 family.</text>
</comment>